<gene>
    <name evidence="2" type="ORF">ERS852574_02753</name>
</gene>
<evidence type="ECO:0000313" key="3">
    <source>
        <dbReference type="Proteomes" id="UP000095727"/>
    </source>
</evidence>
<sequence length="175" mass="20187">MKYEYMKESEQMLQYFQFPRFLLKLRISQNAKFLYMILYDRARISRKNSWIDKYGNVYLIFPIDELSVQIGKCKSSVKTALKELDDEGLLVRRSGGFSKPNHLYVKIPSDEISLQLVENKAVEKMAVTEAEKQPSSGRKNGCAEAGNVAPSKVTEKYKSNKYHEVNYCYGEGESL</sequence>
<proteinExistence type="predicted"/>
<accession>A0A173U7V9</accession>
<dbReference type="AlphaFoldDB" id="A0A173U7V9"/>
<dbReference type="Proteomes" id="UP000095727">
    <property type="component" value="Unassembled WGS sequence"/>
</dbReference>
<dbReference type="EMBL" id="CYXR01000024">
    <property type="protein sequence ID" value="CUN10924.1"/>
    <property type="molecule type" value="Genomic_DNA"/>
</dbReference>
<evidence type="ECO:0000313" key="2">
    <source>
        <dbReference type="EMBL" id="CUN10924.1"/>
    </source>
</evidence>
<dbReference type="RefSeq" id="WP_055158046.1">
    <property type="nucleotide sequence ID" value="NZ_CYXR01000024.1"/>
</dbReference>
<dbReference type="Pfam" id="PF06970">
    <property type="entry name" value="RepA_N"/>
    <property type="match status" value="1"/>
</dbReference>
<evidence type="ECO:0000259" key="1">
    <source>
        <dbReference type="Pfam" id="PF06970"/>
    </source>
</evidence>
<dbReference type="InterPro" id="IPR010724">
    <property type="entry name" value="RepA_N"/>
</dbReference>
<feature type="domain" description="Replication initiator A N-terminal" evidence="1">
    <location>
        <begin position="14"/>
        <end position="84"/>
    </location>
</feature>
<reference evidence="2 3" key="1">
    <citation type="submission" date="2015-09" db="EMBL/GenBank/DDBJ databases">
        <authorList>
            <consortium name="Pathogen Informatics"/>
        </authorList>
    </citation>
    <scope>NUCLEOTIDE SEQUENCE [LARGE SCALE GENOMIC DNA]</scope>
    <source>
        <strain evidence="2 3">2789STDY5834962</strain>
    </source>
</reference>
<name>A0A173U7V9_9FIRM</name>
<organism evidence="2 3">
    <name type="scientific">Coprococcus comes</name>
    <dbReference type="NCBI Taxonomy" id="410072"/>
    <lineage>
        <taxon>Bacteria</taxon>
        <taxon>Bacillati</taxon>
        <taxon>Bacillota</taxon>
        <taxon>Clostridia</taxon>
        <taxon>Lachnospirales</taxon>
        <taxon>Lachnospiraceae</taxon>
        <taxon>Coprococcus</taxon>
    </lineage>
</organism>
<protein>
    <submittedName>
        <fullName evidence="2">Replication initiator protein A (RepA) N-terminus</fullName>
    </submittedName>
</protein>